<dbReference type="EMBL" id="OZ004259">
    <property type="protein sequence ID" value="CAK7917789.1"/>
    <property type="molecule type" value="Genomic_DNA"/>
</dbReference>
<organism evidence="2 3">
    <name type="scientific">[Candida] anglica</name>
    <dbReference type="NCBI Taxonomy" id="148631"/>
    <lineage>
        <taxon>Eukaryota</taxon>
        <taxon>Fungi</taxon>
        <taxon>Dikarya</taxon>
        <taxon>Ascomycota</taxon>
        <taxon>Saccharomycotina</taxon>
        <taxon>Pichiomycetes</taxon>
        <taxon>Debaryomycetaceae</taxon>
        <taxon>Kurtzmaniella</taxon>
    </lineage>
</organism>
<reference evidence="2 3" key="1">
    <citation type="submission" date="2024-01" db="EMBL/GenBank/DDBJ databases">
        <authorList>
            <consortium name="Genoscope - CEA"/>
            <person name="William W."/>
        </authorList>
    </citation>
    <scope>NUCLEOTIDE SEQUENCE [LARGE SCALE GENOMIC DNA]</scope>
    <source>
        <strain evidence="2 3">29B2s-10</strain>
    </source>
</reference>
<feature type="transmembrane region" description="Helical" evidence="1">
    <location>
        <begin position="47"/>
        <end position="68"/>
    </location>
</feature>
<sequence>MVNSMNSIVNWVIYPIQVFFYGIWVVTAYTVYACWYPFTYIPVIASGLWWMFLTPIALALEVLFHSLLLPLKPVMYILGIQPNKFAAGFLNNFEFFAVTLYQYLAVAILFGSIVGVITGVILSGISYLMTPSASKILKYDEKLDEKLVKQLLSNIPKENGPLPTGLKIDIKYDTSPSPPHIHVVDNKEFSGDNTTTGIDLYKNSLALTHRSESEPDTISTLNELFTVRTEESELTERKSIKSRKVK</sequence>
<dbReference type="Proteomes" id="UP001497600">
    <property type="component" value="Chromosome G"/>
</dbReference>
<keyword evidence="1" id="KW-1133">Transmembrane helix</keyword>
<evidence type="ECO:0000313" key="3">
    <source>
        <dbReference type="Proteomes" id="UP001497600"/>
    </source>
</evidence>
<keyword evidence="1" id="KW-0812">Transmembrane</keyword>
<proteinExistence type="predicted"/>
<accession>A0ABP0EJW0</accession>
<feature type="transmembrane region" description="Helical" evidence="1">
    <location>
        <begin position="100"/>
        <end position="128"/>
    </location>
</feature>
<keyword evidence="3" id="KW-1185">Reference proteome</keyword>
<evidence type="ECO:0000256" key="1">
    <source>
        <dbReference type="SAM" id="Phobius"/>
    </source>
</evidence>
<gene>
    <name evidence="2" type="ORF">CAAN4_G10220</name>
</gene>
<feature type="transmembrane region" description="Helical" evidence="1">
    <location>
        <begin position="12"/>
        <end position="35"/>
    </location>
</feature>
<evidence type="ECO:0000313" key="2">
    <source>
        <dbReference type="EMBL" id="CAK7917789.1"/>
    </source>
</evidence>
<keyword evidence="1" id="KW-0472">Membrane</keyword>
<protein>
    <submittedName>
        <fullName evidence="2">Uncharacterized protein</fullName>
    </submittedName>
</protein>
<name>A0ABP0EJW0_9ASCO</name>